<dbReference type="PANTHER" id="PTHR14429:SF22">
    <property type="entry name" value="AGAP013055-PA"/>
    <property type="match status" value="1"/>
</dbReference>
<evidence type="ECO:0000256" key="1">
    <source>
        <dbReference type="ARBA" id="ARBA00022553"/>
    </source>
</evidence>
<keyword evidence="4" id="KW-1185">Reference proteome</keyword>
<organism evidence="3 4">
    <name type="scientific">Dissostichus eleginoides</name>
    <name type="common">Patagonian toothfish</name>
    <name type="synonym">Dissostichus amissus</name>
    <dbReference type="NCBI Taxonomy" id="100907"/>
    <lineage>
        <taxon>Eukaryota</taxon>
        <taxon>Metazoa</taxon>
        <taxon>Chordata</taxon>
        <taxon>Craniata</taxon>
        <taxon>Vertebrata</taxon>
        <taxon>Euteleostomi</taxon>
        <taxon>Actinopterygii</taxon>
        <taxon>Neopterygii</taxon>
        <taxon>Teleostei</taxon>
        <taxon>Neoteleostei</taxon>
        <taxon>Acanthomorphata</taxon>
        <taxon>Eupercaria</taxon>
        <taxon>Perciformes</taxon>
        <taxon>Notothenioidei</taxon>
        <taxon>Nototheniidae</taxon>
        <taxon>Dissostichus</taxon>
    </lineage>
</organism>
<proteinExistence type="predicted"/>
<feature type="compositionally biased region" description="Polar residues" evidence="2">
    <location>
        <begin position="101"/>
        <end position="120"/>
    </location>
</feature>
<evidence type="ECO:0000256" key="2">
    <source>
        <dbReference type="SAM" id="MobiDB-lite"/>
    </source>
</evidence>
<dbReference type="InterPro" id="IPR023246">
    <property type="entry name" value="AUTS2"/>
</dbReference>
<comment type="caution">
    <text evidence="3">The sequence shown here is derived from an EMBL/GenBank/DDBJ whole genome shotgun (WGS) entry which is preliminary data.</text>
</comment>
<protein>
    <submittedName>
        <fullName evidence="3">Autism susceptibility 2 protein like</fullName>
    </submittedName>
</protein>
<evidence type="ECO:0000313" key="3">
    <source>
        <dbReference type="EMBL" id="KAK1892474.1"/>
    </source>
</evidence>
<reference evidence="3" key="1">
    <citation type="submission" date="2023-04" db="EMBL/GenBank/DDBJ databases">
        <title>Chromosome-level genome of Chaenocephalus aceratus.</title>
        <authorList>
            <person name="Park H."/>
        </authorList>
    </citation>
    <scope>NUCLEOTIDE SEQUENCE</scope>
    <source>
        <strain evidence="3">DE</strain>
        <tissue evidence="3">Muscle</tissue>
    </source>
</reference>
<dbReference type="Proteomes" id="UP001228049">
    <property type="component" value="Unassembled WGS sequence"/>
</dbReference>
<accession>A0AAD9F8B0</accession>
<keyword evidence="1" id="KW-0597">Phosphoprotein</keyword>
<name>A0AAD9F8B0_DISEL</name>
<feature type="region of interest" description="Disordered" evidence="2">
    <location>
        <begin position="1"/>
        <end position="81"/>
    </location>
</feature>
<dbReference type="EMBL" id="JASDAP010000013">
    <property type="protein sequence ID" value="KAK1892474.1"/>
    <property type="molecule type" value="Genomic_DNA"/>
</dbReference>
<evidence type="ECO:0000313" key="4">
    <source>
        <dbReference type="Proteomes" id="UP001228049"/>
    </source>
</evidence>
<dbReference type="PANTHER" id="PTHR14429">
    <property type="entry name" value="FIBROSIN FAMILY MEMBER"/>
    <property type="match status" value="1"/>
</dbReference>
<sequence length="120" mass="13177">MDGKLKQGGRRAKRERVRRLREAGSRDSPNSSCSDREGGLSPGRDAASRPGKKAPRPVAAARAPRPPRRKRRESSSQEEDIIDGFAITSFISLDRLEPCPSLTQSKESSESLASFNLQIT</sequence>
<feature type="region of interest" description="Disordered" evidence="2">
    <location>
        <begin position="100"/>
        <end position="120"/>
    </location>
</feature>
<dbReference type="AlphaFoldDB" id="A0AAD9F8B0"/>
<gene>
    <name evidence="3" type="ORF">KUDE01_007549</name>
</gene>
<feature type="compositionally biased region" description="Basic residues" evidence="2">
    <location>
        <begin position="7"/>
        <end position="19"/>
    </location>
</feature>